<feature type="region of interest" description="Disordered" evidence="1">
    <location>
        <begin position="1"/>
        <end position="32"/>
    </location>
</feature>
<keyword evidence="3" id="KW-1185">Reference proteome</keyword>
<evidence type="ECO:0000313" key="2">
    <source>
        <dbReference type="EMBL" id="MPC89027.1"/>
    </source>
</evidence>
<evidence type="ECO:0000313" key="3">
    <source>
        <dbReference type="Proteomes" id="UP000324222"/>
    </source>
</evidence>
<gene>
    <name evidence="2" type="ORF">E2C01_083954</name>
</gene>
<protein>
    <submittedName>
        <fullName evidence="2">Uncharacterized protein</fullName>
    </submittedName>
</protein>
<dbReference type="AlphaFoldDB" id="A0A5B7J668"/>
<dbReference type="EMBL" id="VSRR010079690">
    <property type="protein sequence ID" value="MPC89027.1"/>
    <property type="molecule type" value="Genomic_DNA"/>
</dbReference>
<feature type="compositionally biased region" description="Polar residues" evidence="1">
    <location>
        <begin position="16"/>
        <end position="31"/>
    </location>
</feature>
<accession>A0A5B7J668</accession>
<organism evidence="2 3">
    <name type="scientific">Portunus trituberculatus</name>
    <name type="common">Swimming crab</name>
    <name type="synonym">Neptunus trituberculatus</name>
    <dbReference type="NCBI Taxonomy" id="210409"/>
    <lineage>
        <taxon>Eukaryota</taxon>
        <taxon>Metazoa</taxon>
        <taxon>Ecdysozoa</taxon>
        <taxon>Arthropoda</taxon>
        <taxon>Crustacea</taxon>
        <taxon>Multicrustacea</taxon>
        <taxon>Malacostraca</taxon>
        <taxon>Eumalacostraca</taxon>
        <taxon>Eucarida</taxon>
        <taxon>Decapoda</taxon>
        <taxon>Pleocyemata</taxon>
        <taxon>Brachyura</taxon>
        <taxon>Eubrachyura</taxon>
        <taxon>Portunoidea</taxon>
        <taxon>Portunidae</taxon>
        <taxon>Portuninae</taxon>
        <taxon>Portunus</taxon>
    </lineage>
</organism>
<comment type="caution">
    <text evidence="2">The sequence shown here is derived from an EMBL/GenBank/DDBJ whole genome shotgun (WGS) entry which is preliminary data.</text>
</comment>
<reference evidence="2 3" key="1">
    <citation type="submission" date="2019-05" db="EMBL/GenBank/DDBJ databases">
        <title>Another draft genome of Portunus trituberculatus and its Hox gene families provides insights of decapod evolution.</title>
        <authorList>
            <person name="Jeong J.-H."/>
            <person name="Song I."/>
            <person name="Kim S."/>
            <person name="Choi T."/>
            <person name="Kim D."/>
            <person name="Ryu S."/>
            <person name="Kim W."/>
        </authorList>
    </citation>
    <scope>NUCLEOTIDE SEQUENCE [LARGE SCALE GENOMIC DNA]</scope>
    <source>
        <tissue evidence="2">Muscle</tissue>
    </source>
</reference>
<dbReference type="Proteomes" id="UP000324222">
    <property type="component" value="Unassembled WGS sequence"/>
</dbReference>
<proteinExistence type="predicted"/>
<evidence type="ECO:0000256" key="1">
    <source>
        <dbReference type="SAM" id="MobiDB-lite"/>
    </source>
</evidence>
<name>A0A5B7J668_PORTR</name>
<feature type="compositionally biased region" description="Basic and acidic residues" evidence="1">
    <location>
        <begin position="1"/>
        <end position="10"/>
    </location>
</feature>
<sequence length="43" mass="4722">MGDQTLEKRLPVRNPGQGTEESPAQDKQQQPPHVCLRLVVLAG</sequence>